<evidence type="ECO:0000313" key="4">
    <source>
        <dbReference type="Proteomes" id="UP001454036"/>
    </source>
</evidence>
<proteinExistence type="predicted"/>
<name>A0AAV3RBF0_LITER</name>
<evidence type="ECO:0000259" key="2">
    <source>
        <dbReference type="Pfam" id="PF10536"/>
    </source>
</evidence>
<comment type="caution">
    <text evidence="3">The sequence shown here is derived from an EMBL/GenBank/DDBJ whole genome shotgun (WGS) entry which is preliminary data.</text>
</comment>
<sequence>MEEMLRAFKFWATVRTFCEKWSPYTNTLVTAARELSISLWDLHKFGGLLIFGDLFDDVVPSSRELTGSSCGKQHFLPQTCEYLFHAFHLLLHRSKGNELSIVDWSSFWCDQSRKYTAPPTRKESKTKRFHQTHNPTGQLPRESPFTSKDRDTYSSLRIPTHLAEEAYLAVFLSCWLCLFVLPSKSSDTIRPSVFKMACFMAKRNQFGLAIPVLSNIYRGLNIIIK</sequence>
<keyword evidence="4" id="KW-1185">Reference proteome</keyword>
<reference evidence="3 4" key="1">
    <citation type="submission" date="2024-01" db="EMBL/GenBank/DDBJ databases">
        <title>The complete chloroplast genome sequence of Lithospermum erythrorhizon: insights into the phylogenetic relationship among Boraginaceae species and the maternal lineages of purple gromwells.</title>
        <authorList>
            <person name="Okada T."/>
            <person name="Watanabe K."/>
        </authorList>
    </citation>
    <scope>NUCLEOTIDE SEQUENCE [LARGE SCALE GENOMIC DNA]</scope>
</reference>
<dbReference type="EMBL" id="BAABME010008204">
    <property type="protein sequence ID" value="GAA0172603.1"/>
    <property type="molecule type" value="Genomic_DNA"/>
</dbReference>
<feature type="region of interest" description="Disordered" evidence="1">
    <location>
        <begin position="117"/>
        <end position="150"/>
    </location>
</feature>
<evidence type="ECO:0000313" key="3">
    <source>
        <dbReference type="EMBL" id="GAA0172603.1"/>
    </source>
</evidence>
<protein>
    <recommendedName>
        <fullName evidence="2">Aminotransferase-like plant mobile domain-containing protein</fullName>
    </recommendedName>
</protein>
<dbReference type="AlphaFoldDB" id="A0AAV3RBF0"/>
<dbReference type="Pfam" id="PF10536">
    <property type="entry name" value="PMD"/>
    <property type="match status" value="1"/>
</dbReference>
<dbReference type="Proteomes" id="UP001454036">
    <property type="component" value="Unassembled WGS sequence"/>
</dbReference>
<gene>
    <name evidence="3" type="ORF">LIER_26398</name>
</gene>
<evidence type="ECO:0000256" key="1">
    <source>
        <dbReference type="SAM" id="MobiDB-lite"/>
    </source>
</evidence>
<accession>A0AAV3RBF0</accession>
<dbReference type="PANTHER" id="PTHR36607:SF20">
    <property type="entry name" value="AMINOTRANSFERASE-LIKE PLANT MOBILE DOMAIN-CONTAINING PROTEIN"/>
    <property type="match status" value="1"/>
</dbReference>
<dbReference type="InterPro" id="IPR019557">
    <property type="entry name" value="AminoTfrase-like_pln_mobile"/>
</dbReference>
<feature type="domain" description="Aminotransferase-like plant mobile" evidence="2">
    <location>
        <begin position="14"/>
        <end position="223"/>
    </location>
</feature>
<dbReference type="PANTHER" id="PTHR36607">
    <property type="entry name" value="1,2-DIHYDROXY-3-KETO-5-METHYLTHIOPENTENE DIOXYGENASE 4"/>
    <property type="match status" value="1"/>
</dbReference>
<organism evidence="3 4">
    <name type="scientific">Lithospermum erythrorhizon</name>
    <name type="common">Purple gromwell</name>
    <name type="synonym">Lithospermum officinale var. erythrorhizon</name>
    <dbReference type="NCBI Taxonomy" id="34254"/>
    <lineage>
        <taxon>Eukaryota</taxon>
        <taxon>Viridiplantae</taxon>
        <taxon>Streptophyta</taxon>
        <taxon>Embryophyta</taxon>
        <taxon>Tracheophyta</taxon>
        <taxon>Spermatophyta</taxon>
        <taxon>Magnoliopsida</taxon>
        <taxon>eudicotyledons</taxon>
        <taxon>Gunneridae</taxon>
        <taxon>Pentapetalae</taxon>
        <taxon>asterids</taxon>
        <taxon>lamiids</taxon>
        <taxon>Boraginales</taxon>
        <taxon>Boraginaceae</taxon>
        <taxon>Boraginoideae</taxon>
        <taxon>Lithospermeae</taxon>
        <taxon>Lithospermum</taxon>
    </lineage>
</organism>